<dbReference type="GO" id="GO:0005829">
    <property type="term" value="C:cytosol"/>
    <property type="evidence" value="ECO:0007669"/>
    <property type="project" value="TreeGrafter"/>
</dbReference>
<dbReference type="Gene3D" id="1.10.1200.10">
    <property type="entry name" value="ACP-like"/>
    <property type="match status" value="1"/>
</dbReference>
<dbReference type="SUPFAM" id="SSF56801">
    <property type="entry name" value="Acetyl-CoA synthetase-like"/>
    <property type="match status" value="1"/>
</dbReference>
<dbReference type="Pfam" id="PF00668">
    <property type="entry name" value="Condensation"/>
    <property type="match status" value="1"/>
</dbReference>
<name>W4M186_ENTF1</name>
<dbReference type="InterPro" id="IPR001031">
    <property type="entry name" value="Thioesterase"/>
</dbReference>
<dbReference type="InterPro" id="IPR020802">
    <property type="entry name" value="TesA-like"/>
</dbReference>
<feature type="domain" description="Carrier" evidence="4">
    <location>
        <begin position="1022"/>
        <end position="1097"/>
    </location>
</feature>
<evidence type="ECO:0000256" key="1">
    <source>
        <dbReference type="ARBA" id="ARBA00001957"/>
    </source>
</evidence>
<dbReference type="FunFam" id="1.10.1200.10:FF:000016">
    <property type="entry name" value="Non-ribosomal peptide synthase"/>
    <property type="match status" value="1"/>
</dbReference>
<dbReference type="InterPro" id="IPR009081">
    <property type="entry name" value="PP-bd_ACP"/>
</dbReference>
<dbReference type="SMART" id="SM00824">
    <property type="entry name" value="PKS_TE"/>
    <property type="match status" value="1"/>
</dbReference>
<evidence type="ECO:0000313" key="5">
    <source>
        <dbReference type="EMBL" id="ETX03432.1"/>
    </source>
</evidence>
<dbReference type="SUPFAM" id="SSF53474">
    <property type="entry name" value="alpha/beta-Hydrolases"/>
    <property type="match status" value="1"/>
</dbReference>
<evidence type="ECO:0000259" key="4">
    <source>
        <dbReference type="PROSITE" id="PS50075"/>
    </source>
</evidence>
<dbReference type="FunFam" id="2.30.38.10:FF:000001">
    <property type="entry name" value="Non-ribosomal peptide synthetase PvdI"/>
    <property type="match status" value="1"/>
</dbReference>
<evidence type="ECO:0000256" key="3">
    <source>
        <dbReference type="ARBA" id="ARBA00022553"/>
    </source>
</evidence>
<proteinExistence type="predicted"/>
<dbReference type="GO" id="GO:0003824">
    <property type="term" value="F:catalytic activity"/>
    <property type="evidence" value="ECO:0007669"/>
    <property type="project" value="InterPro"/>
</dbReference>
<dbReference type="InterPro" id="IPR025110">
    <property type="entry name" value="AMP-bd_C"/>
</dbReference>
<dbReference type="HOGENOM" id="CLU_000022_2_13_7"/>
<dbReference type="FunFam" id="3.40.50.12780:FF:000012">
    <property type="entry name" value="Non-ribosomal peptide synthetase"/>
    <property type="match status" value="1"/>
</dbReference>
<gene>
    <name evidence="5" type="ORF">ETSY1_00045</name>
</gene>
<dbReference type="Gene3D" id="3.30.559.30">
    <property type="entry name" value="Nonribosomal peptide synthetase, condensation domain"/>
    <property type="match status" value="1"/>
</dbReference>
<dbReference type="InterPro" id="IPR029058">
    <property type="entry name" value="AB_hydrolase_fold"/>
</dbReference>
<dbReference type="GO" id="GO:0044550">
    <property type="term" value="P:secondary metabolite biosynthetic process"/>
    <property type="evidence" value="ECO:0007669"/>
    <property type="project" value="UniProtKB-ARBA"/>
</dbReference>
<dbReference type="InterPro" id="IPR006162">
    <property type="entry name" value="Ppantetheine_attach_site"/>
</dbReference>
<sequence length="1393" mass="156485">MDDLAQKLAALSPDQRTLLERRLRRLRQQKQPQPIQVVRQESTDPCLLSLDQERLWFISQVAPDNAAYNINSGMRLIGPLDIALLEKSINGVIERHEALRTTFIVQDGQPYQVVAPQLTINLSVIDLQHLLPEEQEVEAALQAARFTAMPFDLQTGPLLRYLIMKLGPTEHILTSVLHHIITDWWSAQIIADEIAIFYDAFVAGHHPDLPEIDFQFNDFVRWERERLDKREMDASLAYWRDHLAGGTFTLDLPIAKRRPTVQTYRGLRQWLHFSPTLIEGLRALSQQENATLFTTLTAAFKLLLFRYTGQTDITLGGPLADRTHTALKNIVGFLITMLVFHTRLSGELSFKDLLRRVRQVILEAYEHKDVPFSKVLEMADVERNWSHNPLFQYSFIFLNLDQRENRDFESLEVDYIDYDPEASRFDMTLTLWDMGEQFRSYIEYNTGLFDAESMARFAGHFEALLESIVAQPDLPIAQLSMLTDAERRQVLIEWNPSRTAYPFDQSIHELFEAQVKRTPDAVAVAFAERQLTYRKLNRCANQVAHHLQRLGVGPGELVGLYIERSLDMAVGILGILKSGGAYVPLDPHYPAERLAFMMADSGVNVLVTQQALALSLPVHSTQVVCLDTDWPMIAQSRQDNPVSEAGPETPAYVVYTSGSTGRPKGVVGLHQGMVNRFAWMWQRYPFTAEDVCCQKTSLNFLDSVWELFGPLLQGIQTIIIPETTVRDPDQLVETLAAHQVTRLVLVPSLLEALLDTYEDLERRLPSLTLWSCSGEALSVSLYQRFRQRMPRSVLLNLYGSSEISADATWYDTREAGNTPLTVPLGRPIANTHVYLLDVYGQPVPIGIPGELYVGGDGLARGYHQRPGLTSGQFVPHPFHQQAGARLYKTGDLSHYLPDGQIAYLGRLDNQVKLRGFRVEIGEIESVLDQHPEVKEVIVVAREAHEDRSPQGTQQKQLVAYAVPHPGAALDLRTFLQEKLPDYMIPSAFVMLEALPLTPSGKVDRLALPAPDVASLSKETYEPPRTPAEVSLADIWTDLLQAAPIGVRDNFFELGGHSLLTVRLINDIEVRFGQKLPLATLLQAPTIAQLAACLAETPSTQPLLAPSYSPVIPIRSGGDRPAFFFVPGAGTPIIYLWEFIEHLGSDQPFYGLQSPGIEDDRQPLNRVEALVEFFLEALEQTQPEGPYVLGGHSAGTHIALALALALQQQGHEVPMLVLLDMAAPGAIDKLVDELSLDMDEAAPGWETMGALVRRVEVLKRQLGDKLSISLTHLQTLSGEEALQYVSEAYEKANLLSPQSGIEQLKRIDRHFLNTMEAIRHYVPQDRYHGQLLLFQTHEMSAMYGYQLADEWQAFCTQPVVAHTVSGNHLTLLSTPHVESLTRQIREALNRILPP</sequence>
<dbReference type="InterPro" id="IPR045851">
    <property type="entry name" value="AMP-bd_C_sf"/>
</dbReference>
<dbReference type="Gene3D" id="3.40.50.1820">
    <property type="entry name" value="alpha/beta hydrolase"/>
    <property type="match status" value="1"/>
</dbReference>
<dbReference type="EMBL" id="AZHW01000048">
    <property type="protein sequence ID" value="ETX03432.1"/>
    <property type="molecule type" value="Genomic_DNA"/>
</dbReference>
<dbReference type="PANTHER" id="PTHR45527">
    <property type="entry name" value="NONRIBOSOMAL PEPTIDE SYNTHETASE"/>
    <property type="match status" value="1"/>
</dbReference>
<dbReference type="SMART" id="SM00823">
    <property type="entry name" value="PKS_PP"/>
    <property type="match status" value="1"/>
</dbReference>
<accession>W4M186</accession>
<dbReference type="SUPFAM" id="SSF52777">
    <property type="entry name" value="CoA-dependent acyltransferases"/>
    <property type="match status" value="2"/>
</dbReference>
<dbReference type="PROSITE" id="PS00455">
    <property type="entry name" value="AMP_BINDING"/>
    <property type="match status" value="1"/>
</dbReference>
<dbReference type="Gene3D" id="3.40.50.980">
    <property type="match status" value="2"/>
</dbReference>
<dbReference type="CDD" id="cd05930">
    <property type="entry name" value="A_NRPS"/>
    <property type="match status" value="1"/>
</dbReference>
<evidence type="ECO:0000256" key="2">
    <source>
        <dbReference type="ARBA" id="ARBA00022450"/>
    </source>
</evidence>
<dbReference type="FunFam" id="3.40.50.980:FF:000001">
    <property type="entry name" value="Non-ribosomal peptide synthetase"/>
    <property type="match status" value="1"/>
</dbReference>
<dbReference type="InterPro" id="IPR001242">
    <property type="entry name" value="Condensation_dom"/>
</dbReference>
<dbReference type="SUPFAM" id="SSF47336">
    <property type="entry name" value="ACP-like"/>
    <property type="match status" value="1"/>
</dbReference>
<dbReference type="InterPro" id="IPR000873">
    <property type="entry name" value="AMP-dep_synth/lig_dom"/>
</dbReference>
<comment type="caution">
    <text evidence="5">The sequence shown here is derived from an EMBL/GenBank/DDBJ whole genome shotgun (WGS) entry which is preliminary data.</text>
</comment>
<dbReference type="Pfam" id="PF00550">
    <property type="entry name" value="PP-binding"/>
    <property type="match status" value="1"/>
</dbReference>
<dbReference type="Pfam" id="PF13193">
    <property type="entry name" value="AMP-binding_C"/>
    <property type="match status" value="1"/>
</dbReference>
<dbReference type="InterPro" id="IPR010071">
    <property type="entry name" value="AA_adenyl_dom"/>
</dbReference>
<dbReference type="PATRIC" id="fig|1429438.4.peg.203"/>
<comment type="cofactor">
    <cofactor evidence="1">
        <name>pantetheine 4'-phosphate</name>
        <dbReference type="ChEBI" id="CHEBI:47942"/>
    </cofactor>
</comment>
<dbReference type="Gene3D" id="3.30.559.10">
    <property type="entry name" value="Chloramphenicol acetyltransferase-like domain"/>
    <property type="match status" value="1"/>
</dbReference>
<protein>
    <recommendedName>
        <fullName evidence="4">Carrier domain-containing protein</fullName>
    </recommendedName>
</protein>
<dbReference type="CDD" id="cd19531">
    <property type="entry name" value="LCL_NRPS-like"/>
    <property type="match status" value="1"/>
</dbReference>
<dbReference type="GO" id="GO:0043041">
    <property type="term" value="P:amino acid activation for nonribosomal peptide biosynthetic process"/>
    <property type="evidence" value="ECO:0007669"/>
    <property type="project" value="TreeGrafter"/>
</dbReference>
<keyword evidence="2" id="KW-0596">Phosphopantetheine</keyword>
<dbReference type="Gene3D" id="3.30.300.30">
    <property type="match status" value="1"/>
</dbReference>
<dbReference type="FunFam" id="3.30.300.30:FF:000010">
    <property type="entry name" value="Enterobactin synthetase component F"/>
    <property type="match status" value="1"/>
</dbReference>
<dbReference type="Proteomes" id="UP000019141">
    <property type="component" value="Unassembled WGS sequence"/>
</dbReference>
<keyword evidence="3" id="KW-0597">Phosphoprotein</keyword>
<dbReference type="PANTHER" id="PTHR45527:SF1">
    <property type="entry name" value="FATTY ACID SYNTHASE"/>
    <property type="match status" value="1"/>
</dbReference>
<dbReference type="InterPro" id="IPR020806">
    <property type="entry name" value="PKS_PP-bd"/>
</dbReference>
<organism evidence="5 6">
    <name type="scientific">Entotheonella factor</name>
    <dbReference type="NCBI Taxonomy" id="1429438"/>
    <lineage>
        <taxon>Bacteria</taxon>
        <taxon>Pseudomonadati</taxon>
        <taxon>Nitrospinota/Tectimicrobiota group</taxon>
        <taxon>Candidatus Tectimicrobiota</taxon>
        <taxon>Candidatus Entotheonellia</taxon>
        <taxon>Candidatus Entotheonellales</taxon>
        <taxon>Candidatus Entotheonellaceae</taxon>
        <taxon>Candidatus Entotheonella</taxon>
    </lineage>
</organism>
<dbReference type="GO" id="GO:0031177">
    <property type="term" value="F:phosphopantetheine binding"/>
    <property type="evidence" value="ECO:0007669"/>
    <property type="project" value="InterPro"/>
</dbReference>
<dbReference type="InterPro" id="IPR020845">
    <property type="entry name" value="AMP-binding_CS"/>
</dbReference>
<dbReference type="GO" id="GO:0072330">
    <property type="term" value="P:monocarboxylic acid biosynthetic process"/>
    <property type="evidence" value="ECO:0007669"/>
    <property type="project" value="UniProtKB-ARBA"/>
</dbReference>
<evidence type="ECO:0000313" key="6">
    <source>
        <dbReference type="Proteomes" id="UP000019141"/>
    </source>
</evidence>
<keyword evidence="6" id="KW-1185">Reference proteome</keyword>
<reference evidence="5 6" key="1">
    <citation type="journal article" date="2014" name="Nature">
        <title>An environmental bacterial taxon with a large and distinct metabolic repertoire.</title>
        <authorList>
            <person name="Wilson M.C."/>
            <person name="Mori T."/>
            <person name="Ruckert C."/>
            <person name="Uria A.R."/>
            <person name="Helf M.J."/>
            <person name="Takada K."/>
            <person name="Gernert C."/>
            <person name="Steffens U.A."/>
            <person name="Heycke N."/>
            <person name="Schmitt S."/>
            <person name="Rinke C."/>
            <person name="Helfrich E.J."/>
            <person name="Brachmann A.O."/>
            <person name="Gurgui C."/>
            <person name="Wakimoto T."/>
            <person name="Kracht M."/>
            <person name="Crusemann M."/>
            <person name="Hentschel U."/>
            <person name="Abe I."/>
            <person name="Matsunaga S."/>
            <person name="Kalinowski J."/>
            <person name="Takeyama H."/>
            <person name="Piel J."/>
        </authorList>
    </citation>
    <scope>NUCLEOTIDE SEQUENCE [LARGE SCALE GENOMIC DNA]</scope>
    <source>
        <strain evidence="6">TSY1</strain>
    </source>
</reference>
<dbReference type="Pfam" id="PF00501">
    <property type="entry name" value="AMP-binding"/>
    <property type="match status" value="1"/>
</dbReference>
<dbReference type="PROSITE" id="PS00012">
    <property type="entry name" value="PHOSPHOPANTETHEINE"/>
    <property type="match status" value="1"/>
</dbReference>
<dbReference type="InterPro" id="IPR023213">
    <property type="entry name" value="CAT-like_dom_sf"/>
</dbReference>
<dbReference type="Gene3D" id="2.30.38.10">
    <property type="entry name" value="Luciferase, Domain 3"/>
    <property type="match status" value="1"/>
</dbReference>
<dbReference type="Pfam" id="PF00975">
    <property type="entry name" value="Thioesterase"/>
    <property type="match status" value="1"/>
</dbReference>
<dbReference type="PROSITE" id="PS50075">
    <property type="entry name" value="CARRIER"/>
    <property type="match status" value="1"/>
</dbReference>
<dbReference type="NCBIfam" id="TIGR01733">
    <property type="entry name" value="AA-adenyl-dom"/>
    <property type="match status" value="1"/>
</dbReference>
<dbReference type="InterPro" id="IPR036736">
    <property type="entry name" value="ACP-like_sf"/>
</dbReference>